<dbReference type="EMBL" id="JAQIZT010000002">
    <property type="protein sequence ID" value="KAJ7006066.1"/>
    <property type="molecule type" value="Genomic_DNA"/>
</dbReference>
<dbReference type="AlphaFoldDB" id="A0AAD6WBU6"/>
<sequence length="74" mass="8496">MDKASCDKDRIDLVEEKTTVNSHSTDVGCEQQLKFSAVKNSFIFTHGWPFSSNHEQQRFDPTVNSSRDIKSRHP</sequence>
<protein>
    <submittedName>
        <fullName evidence="2">Uncharacterized protein</fullName>
    </submittedName>
</protein>
<evidence type="ECO:0000313" key="3">
    <source>
        <dbReference type="Proteomes" id="UP001164929"/>
    </source>
</evidence>
<organism evidence="2 3">
    <name type="scientific">Populus alba x Populus x berolinensis</name>
    <dbReference type="NCBI Taxonomy" id="444605"/>
    <lineage>
        <taxon>Eukaryota</taxon>
        <taxon>Viridiplantae</taxon>
        <taxon>Streptophyta</taxon>
        <taxon>Embryophyta</taxon>
        <taxon>Tracheophyta</taxon>
        <taxon>Spermatophyta</taxon>
        <taxon>Magnoliopsida</taxon>
        <taxon>eudicotyledons</taxon>
        <taxon>Gunneridae</taxon>
        <taxon>Pentapetalae</taxon>
        <taxon>rosids</taxon>
        <taxon>fabids</taxon>
        <taxon>Malpighiales</taxon>
        <taxon>Salicaceae</taxon>
        <taxon>Saliceae</taxon>
        <taxon>Populus</taxon>
    </lineage>
</organism>
<name>A0AAD6WBU6_9ROSI</name>
<dbReference type="Proteomes" id="UP001164929">
    <property type="component" value="Chromosome 2"/>
</dbReference>
<feature type="region of interest" description="Disordered" evidence="1">
    <location>
        <begin position="50"/>
        <end position="74"/>
    </location>
</feature>
<evidence type="ECO:0000256" key="1">
    <source>
        <dbReference type="SAM" id="MobiDB-lite"/>
    </source>
</evidence>
<comment type="caution">
    <text evidence="2">The sequence shown here is derived from an EMBL/GenBank/DDBJ whole genome shotgun (WGS) entry which is preliminary data.</text>
</comment>
<reference evidence="2" key="1">
    <citation type="journal article" date="2023" name="Mol. Ecol. Resour.">
        <title>Chromosome-level genome assembly of a triploid poplar Populus alba 'Berolinensis'.</title>
        <authorList>
            <person name="Chen S."/>
            <person name="Yu Y."/>
            <person name="Wang X."/>
            <person name="Wang S."/>
            <person name="Zhang T."/>
            <person name="Zhou Y."/>
            <person name="He R."/>
            <person name="Meng N."/>
            <person name="Wang Y."/>
            <person name="Liu W."/>
            <person name="Liu Z."/>
            <person name="Liu J."/>
            <person name="Guo Q."/>
            <person name="Huang H."/>
            <person name="Sederoff R.R."/>
            <person name="Wang G."/>
            <person name="Qu G."/>
            <person name="Chen S."/>
        </authorList>
    </citation>
    <scope>NUCLEOTIDE SEQUENCE</scope>
    <source>
        <strain evidence="2">SC-2020</strain>
    </source>
</reference>
<keyword evidence="3" id="KW-1185">Reference proteome</keyword>
<gene>
    <name evidence="2" type="ORF">NC653_005421</name>
</gene>
<accession>A0AAD6WBU6</accession>
<proteinExistence type="predicted"/>
<evidence type="ECO:0000313" key="2">
    <source>
        <dbReference type="EMBL" id="KAJ7006066.1"/>
    </source>
</evidence>